<protein>
    <submittedName>
        <fullName evidence="2">Uncharacterized protein</fullName>
    </submittedName>
</protein>
<reference evidence="2" key="1">
    <citation type="submission" date="2021-02" db="EMBL/GenBank/DDBJ databases">
        <authorList>
            <person name="Nowell W R."/>
        </authorList>
    </citation>
    <scope>NUCLEOTIDE SEQUENCE</scope>
</reference>
<proteinExistence type="predicted"/>
<feature type="region of interest" description="Disordered" evidence="1">
    <location>
        <begin position="1"/>
        <end position="23"/>
    </location>
</feature>
<sequence>ELTTGTTSHKKASIEEANKHKEKEEKIQNQNILFQQLNLNLKIIEIKLELGTGSFTKPVIAMCLSNLFVDVKNWSSNISISSKIHVELALFNDNLLSWEPLIE</sequence>
<dbReference type="AlphaFoldDB" id="A0A820NF20"/>
<dbReference type="Proteomes" id="UP000663836">
    <property type="component" value="Unassembled WGS sequence"/>
</dbReference>
<feature type="non-terminal residue" evidence="2">
    <location>
        <position position="1"/>
    </location>
</feature>
<feature type="compositionally biased region" description="Basic and acidic residues" evidence="1">
    <location>
        <begin position="12"/>
        <end position="23"/>
    </location>
</feature>
<evidence type="ECO:0000313" key="3">
    <source>
        <dbReference type="Proteomes" id="UP000663836"/>
    </source>
</evidence>
<accession>A0A820NF20</accession>
<evidence type="ECO:0000256" key="1">
    <source>
        <dbReference type="SAM" id="MobiDB-lite"/>
    </source>
</evidence>
<name>A0A820NF20_9BILA</name>
<organism evidence="2 3">
    <name type="scientific">Rotaria sordida</name>
    <dbReference type="NCBI Taxonomy" id="392033"/>
    <lineage>
        <taxon>Eukaryota</taxon>
        <taxon>Metazoa</taxon>
        <taxon>Spiralia</taxon>
        <taxon>Gnathifera</taxon>
        <taxon>Rotifera</taxon>
        <taxon>Eurotatoria</taxon>
        <taxon>Bdelloidea</taxon>
        <taxon>Philodinida</taxon>
        <taxon>Philodinidae</taxon>
        <taxon>Rotaria</taxon>
    </lineage>
</organism>
<gene>
    <name evidence="2" type="ORF">JBS370_LOCUS43074</name>
</gene>
<dbReference type="EMBL" id="CAJOBD010062735">
    <property type="protein sequence ID" value="CAF4388230.1"/>
    <property type="molecule type" value="Genomic_DNA"/>
</dbReference>
<feature type="non-terminal residue" evidence="2">
    <location>
        <position position="103"/>
    </location>
</feature>
<evidence type="ECO:0000313" key="2">
    <source>
        <dbReference type="EMBL" id="CAF4388230.1"/>
    </source>
</evidence>
<comment type="caution">
    <text evidence="2">The sequence shown here is derived from an EMBL/GenBank/DDBJ whole genome shotgun (WGS) entry which is preliminary data.</text>
</comment>